<dbReference type="Proteomes" id="UP001432322">
    <property type="component" value="Unassembled WGS sequence"/>
</dbReference>
<dbReference type="InterPro" id="IPR050568">
    <property type="entry name" value="Transcr_DNA_Rep_Reg"/>
</dbReference>
<gene>
    <name evidence="5" type="ORF">PFISCL1PPCAC_2315</name>
</gene>
<comment type="caution">
    <text evidence="5">The sequence shown here is derived from an EMBL/GenBank/DDBJ whole genome shotgun (WGS) entry which is preliminary data.</text>
</comment>
<feature type="domain" description="Transcription factor CBF/NF-Y/archaeal histone" evidence="4">
    <location>
        <begin position="113"/>
        <end position="176"/>
    </location>
</feature>
<feature type="compositionally biased region" description="Low complexity" evidence="3">
    <location>
        <begin position="313"/>
        <end position="329"/>
    </location>
</feature>
<organism evidence="5 6">
    <name type="scientific">Pristionchus fissidentatus</name>
    <dbReference type="NCBI Taxonomy" id="1538716"/>
    <lineage>
        <taxon>Eukaryota</taxon>
        <taxon>Metazoa</taxon>
        <taxon>Ecdysozoa</taxon>
        <taxon>Nematoda</taxon>
        <taxon>Chromadorea</taxon>
        <taxon>Rhabditida</taxon>
        <taxon>Rhabditina</taxon>
        <taxon>Diplogasteromorpha</taxon>
        <taxon>Diplogasteroidea</taxon>
        <taxon>Neodiplogasteridae</taxon>
        <taxon>Pristionchus</taxon>
    </lineage>
</organism>
<evidence type="ECO:0000313" key="5">
    <source>
        <dbReference type="EMBL" id="GMT11018.1"/>
    </source>
</evidence>
<dbReference type="GO" id="GO:0001046">
    <property type="term" value="F:core promoter sequence-specific DNA binding"/>
    <property type="evidence" value="ECO:0007669"/>
    <property type="project" value="TreeGrafter"/>
</dbReference>
<dbReference type="SUPFAM" id="SSF47113">
    <property type="entry name" value="Histone-fold"/>
    <property type="match status" value="1"/>
</dbReference>
<dbReference type="AlphaFoldDB" id="A0AAV5UXU3"/>
<dbReference type="PANTHER" id="PTHR10252">
    <property type="entry name" value="HISTONE-LIKE TRANSCRIPTION FACTOR CCAAT-RELATED"/>
    <property type="match status" value="1"/>
</dbReference>
<keyword evidence="6" id="KW-1185">Reference proteome</keyword>
<dbReference type="PANTHER" id="PTHR10252:SF5">
    <property type="entry name" value="DR1-ASSOCIATED COREPRESSOR"/>
    <property type="match status" value="1"/>
</dbReference>
<evidence type="ECO:0000256" key="3">
    <source>
        <dbReference type="SAM" id="MobiDB-lite"/>
    </source>
</evidence>
<protein>
    <recommendedName>
        <fullName evidence="4">Transcription factor CBF/NF-Y/archaeal histone domain-containing protein</fullName>
    </recommendedName>
</protein>
<feature type="non-terminal residue" evidence="5">
    <location>
        <position position="1"/>
    </location>
</feature>
<keyword evidence="2" id="KW-0539">Nucleus</keyword>
<feature type="compositionally biased region" description="Pro residues" evidence="3">
    <location>
        <begin position="401"/>
        <end position="414"/>
    </location>
</feature>
<accession>A0AAV5UXU3</accession>
<dbReference type="Gene3D" id="1.10.20.10">
    <property type="entry name" value="Histone, subunit A"/>
    <property type="match status" value="1"/>
</dbReference>
<dbReference type="GO" id="GO:0017054">
    <property type="term" value="C:negative cofactor 2 complex"/>
    <property type="evidence" value="ECO:0007669"/>
    <property type="project" value="TreeGrafter"/>
</dbReference>
<feature type="region of interest" description="Disordered" evidence="3">
    <location>
        <begin position="305"/>
        <end position="414"/>
    </location>
</feature>
<sequence length="414" mass="44308">WMSLPSDGRYPLPSDGLSPQQQQLQQPPQMQPTQQQFQQGMQAMMQQQQYMMAPPSALPSTVFHPPPHSSLPSTSSPITPITPALQSPTFTAPAGPSTSSAAPLKRRRFSGAKIQPTRIKKVMQADEEIGRMVASVPVAIGRAMEHFAEKFLLSASSAVTGSGARTLAPHHLKMAMLSNPHFAFLEPILREVGMPVRAGDAYQFPQQATVQSVQHMQQQQALQAAAPPIQQLQQGGLALPPYMDVPSMIPSGVPTMMGATDMQQFSMHNPYLMQQMSGSYDPLAAMGQMGQMIAVGGSVPYQGGTLTSPLTASPITSPTGTPSSTPPGGRTARRSSSAVSNGGEGEVVVKKPRGRPRKNKKDKCVEDDLEVDASMANNGLLRPPSPGDIKKESNEADRLLMPPPPFLPMKPPPS</sequence>
<evidence type="ECO:0000256" key="1">
    <source>
        <dbReference type="ARBA" id="ARBA00004123"/>
    </source>
</evidence>
<feature type="compositionally biased region" description="Low complexity" evidence="3">
    <location>
        <begin position="19"/>
        <end position="38"/>
    </location>
</feature>
<dbReference type="CDD" id="cd22906">
    <property type="entry name" value="HFD_DRAP1"/>
    <property type="match status" value="1"/>
</dbReference>
<feature type="compositionally biased region" description="Basic residues" evidence="3">
    <location>
        <begin position="350"/>
        <end position="361"/>
    </location>
</feature>
<comment type="subcellular location">
    <subcellularLocation>
        <location evidence="1">Nucleus</location>
    </subcellularLocation>
</comment>
<evidence type="ECO:0000313" key="6">
    <source>
        <dbReference type="Proteomes" id="UP001432322"/>
    </source>
</evidence>
<dbReference type="InterPro" id="IPR003958">
    <property type="entry name" value="CBFA_NFYB_domain"/>
</dbReference>
<dbReference type="InterPro" id="IPR009072">
    <property type="entry name" value="Histone-fold"/>
</dbReference>
<dbReference type="EMBL" id="BTSY01000001">
    <property type="protein sequence ID" value="GMT11018.1"/>
    <property type="molecule type" value="Genomic_DNA"/>
</dbReference>
<evidence type="ECO:0000256" key="2">
    <source>
        <dbReference type="ARBA" id="ARBA00023242"/>
    </source>
</evidence>
<name>A0AAV5UXU3_9BILA</name>
<reference evidence="5" key="1">
    <citation type="submission" date="2023-10" db="EMBL/GenBank/DDBJ databases">
        <title>Genome assembly of Pristionchus species.</title>
        <authorList>
            <person name="Yoshida K."/>
            <person name="Sommer R.J."/>
        </authorList>
    </citation>
    <scope>NUCLEOTIDE SEQUENCE</scope>
    <source>
        <strain evidence="5">RS5133</strain>
    </source>
</reference>
<evidence type="ECO:0000259" key="4">
    <source>
        <dbReference type="Pfam" id="PF00808"/>
    </source>
</evidence>
<dbReference type="GO" id="GO:0016251">
    <property type="term" value="F:RNA polymerase II general transcription initiation factor activity"/>
    <property type="evidence" value="ECO:0007669"/>
    <property type="project" value="TreeGrafter"/>
</dbReference>
<dbReference type="Pfam" id="PF00808">
    <property type="entry name" value="CBFD_NFYB_HMF"/>
    <property type="match status" value="1"/>
</dbReference>
<feature type="region of interest" description="Disordered" evidence="3">
    <location>
        <begin position="1"/>
        <end position="38"/>
    </location>
</feature>
<dbReference type="GO" id="GO:0046982">
    <property type="term" value="F:protein heterodimerization activity"/>
    <property type="evidence" value="ECO:0007669"/>
    <property type="project" value="InterPro"/>
</dbReference>
<feature type="compositionally biased region" description="Basic and acidic residues" evidence="3">
    <location>
        <begin position="388"/>
        <end position="398"/>
    </location>
</feature>
<proteinExistence type="predicted"/>
<feature type="compositionally biased region" description="Low complexity" evidence="3">
    <location>
        <begin position="70"/>
        <end position="103"/>
    </location>
</feature>
<feature type="region of interest" description="Disordered" evidence="3">
    <location>
        <begin position="64"/>
        <end position="116"/>
    </location>
</feature>